<dbReference type="KEGG" id="aft:BBF96_00120"/>
<evidence type="ECO:0000313" key="1">
    <source>
        <dbReference type="EMBL" id="AZR71950.1"/>
    </source>
</evidence>
<reference evidence="1 2" key="1">
    <citation type="submission" date="2016-07" db="EMBL/GenBank/DDBJ databases">
        <title>Genome and transcriptome analysis of iron-reducing fermentative bacteria Anoxybacter fermentans.</title>
        <authorList>
            <person name="Zeng X."/>
            <person name="Shao Z."/>
        </authorList>
    </citation>
    <scope>NUCLEOTIDE SEQUENCE [LARGE SCALE GENOMIC DNA]</scope>
    <source>
        <strain evidence="1 2">DY22613</strain>
    </source>
</reference>
<dbReference type="EMBL" id="CP016379">
    <property type="protein sequence ID" value="AZR71950.1"/>
    <property type="molecule type" value="Genomic_DNA"/>
</dbReference>
<proteinExistence type="predicted"/>
<dbReference type="AlphaFoldDB" id="A0A3Q9HNB9"/>
<sequence length="72" mass="8380">MLTGLYYSDIIYIRVKLQKANFSLLEKFFELSKARFSAEIRFSNQRVLLALRTSSSPPVMRPYFVGNLAKMI</sequence>
<evidence type="ECO:0000313" key="2">
    <source>
        <dbReference type="Proteomes" id="UP000267250"/>
    </source>
</evidence>
<gene>
    <name evidence="1" type="ORF">BBF96_00120</name>
</gene>
<organism evidence="1 2">
    <name type="scientific">Anoxybacter fermentans</name>
    <dbReference type="NCBI Taxonomy" id="1323375"/>
    <lineage>
        <taxon>Bacteria</taxon>
        <taxon>Bacillati</taxon>
        <taxon>Bacillota</taxon>
        <taxon>Clostridia</taxon>
        <taxon>Halanaerobiales</taxon>
        <taxon>Anoxybacter</taxon>
    </lineage>
</organism>
<protein>
    <submittedName>
        <fullName evidence="1">Uncharacterized protein</fullName>
    </submittedName>
</protein>
<dbReference type="Proteomes" id="UP000267250">
    <property type="component" value="Chromosome"/>
</dbReference>
<keyword evidence="2" id="KW-1185">Reference proteome</keyword>
<accession>A0A3Q9HNB9</accession>
<name>A0A3Q9HNB9_9FIRM</name>